<organism evidence="2 3">
    <name type="scientific">Dongia soli</name>
    <dbReference type="NCBI Taxonomy" id="600628"/>
    <lineage>
        <taxon>Bacteria</taxon>
        <taxon>Pseudomonadati</taxon>
        <taxon>Pseudomonadota</taxon>
        <taxon>Alphaproteobacteria</taxon>
        <taxon>Rhodospirillales</taxon>
        <taxon>Dongiaceae</taxon>
        <taxon>Dongia</taxon>
    </lineage>
</organism>
<dbReference type="PANTHER" id="PTHR33608">
    <property type="entry name" value="BLL2464 PROTEIN"/>
    <property type="match status" value="1"/>
</dbReference>
<dbReference type="EMBL" id="JAXCLW010000003">
    <property type="protein sequence ID" value="MDY0883916.1"/>
    <property type="molecule type" value="Genomic_DNA"/>
</dbReference>
<dbReference type="Pfam" id="PF01882">
    <property type="entry name" value="DUF58"/>
    <property type="match status" value="1"/>
</dbReference>
<evidence type="ECO:0000313" key="3">
    <source>
        <dbReference type="Proteomes" id="UP001279642"/>
    </source>
</evidence>
<evidence type="ECO:0000259" key="1">
    <source>
        <dbReference type="Pfam" id="PF01882"/>
    </source>
</evidence>
<keyword evidence="3" id="KW-1185">Reference proteome</keyword>
<proteinExistence type="predicted"/>
<accession>A0ABU5ECL0</accession>
<sequence length="310" mass="34777">MASLPGTAAPSAQQAERVKAQAADIAGRLPPLLVAAERIAVTVEQGVHGRRRVGRGESFWQFRQYYPGDDLRRLDWRQSAKSDRLYLRQMEWSAAQSVYLWCDDSPSMSYASNRNLPEKLERARIMLLALATVLSQAGERVALLGTGEPPIAGRNVAERLGERLLLTGRSEQNITPDGLPPQILLPAHAHVVLISDFLVPLEKLEKIIDRFADRDIHGHLLQVLDPAEVDLPFSGRVRFQGLETEGDYLVSKADLLRDSYRDRLAAHWQGLRDLVASAGWSCSRHVTGDSPTRSLLELYQWLAADYRLRR</sequence>
<reference evidence="2 3" key="1">
    <citation type="journal article" date="2016" name="Antonie Van Leeuwenhoek">
        <title>Dongia soli sp. nov., isolated from soil from Dokdo, Korea.</title>
        <authorList>
            <person name="Kim D.U."/>
            <person name="Lee H."/>
            <person name="Kim H."/>
            <person name="Kim S.G."/>
            <person name="Ka J.O."/>
        </authorList>
    </citation>
    <scope>NUCLEOTIDE SEQUENCE [LARGE SCALE GENOMIC DNA]</scope>
    <source>
        <strain evidence="2 3">D78</strain>
    </source>
</reference>
<protein>
    <submittedName>
        <fullName evidence="2">DUF58 domain-containing protein</fullName>
    </submittedName>
</protein>
<evidence type="ECO:0000313" key="2">
    <source>
        <dbReference type="EMBL" id="MDY0883916.1"/>
    </source>
</evidence>
<dbReference type="InterPro" id="IPR002881">
    <property type="entry name" value="DUF58"/>
</dbReference>
<dbReference type="RefSeq" id="WP_320508981.1">
    <property type="nucleotide sequence ID" value="NZ_JAXCLW010000003.1"/>
</dbReference>
<feature type="domain" description="DUF58" evidence="1">
    <location>
        <begin position="62"/>
        <end position="267"/>
    </location>
</feature>
<name>A0ABU5ECL0_9PROT</name>
<comment type="caution">
    <text evidence="2">The sequence shown here is derived from an EMBL/GenBank/DDBJ whole genome shotgun (WGS) entry which is preliminary data.</text>
</comment>
<dbReference type="PANTHER" id="PTHR33608:SF6">
    <property type="entry name" value="BLL2464 PROTEIN"/>
    <property type="match status" value="1"/>
</dbReference>
<dbReference type="Proteomes" id="UP001279642">
    <property type="component" value="Unassembled WGS sequence"/>
</dbReference>
<gene>
    <name evidence="2" type="ORF">SMD27_13775</name>
</gene>